<gene>
    <name evidence="2" type="ORF">HDA37_005057</name>
</gene>
<keyword evidence="3" id="KW-1185">Reference proteome</keyword>
<proteinExistence type="predicted"/>
<evidence type="ECO:0000256" key="1">
    <source>
        <dbReference type="SAM" id="Phobius"/>
    </source>
</evidence>
<dbReference type="RefSeq" id="WP_179762433.1">
    <property type="nucleotide sequence ID" value="NZ_BAAAJZ010000007.1"/>
</dbReference>
<protein>
    <submittedName>
        <fullName evidence="2">Uncharacterized protein</fullName>
    </submittedName>
</protein>
<name>A0A852WHF9_PSEA5</name>
<keyword evidence="1" id="KW-0472">Membrane</keyword>
<reference evidence="2 3" key="1">
    <citation type="submission" date="2020-07" db="EMBL/GenBank/DDBJ databases">
        <title>Sequencing the genomes of 1000 actinobacteria strains.</title>
        <authorList>
            <person name="Klenk H.-P."/>
        </authorList>
    </citation>
    <scope>NUCLEOTIDE SEQUENCE [LARGE SCALE GENOMIC DNA]</scope>
    <source>
        <strain evidence="2 3">DSM 44749</strain>
    </source>
</reference>
<keyword evidence="1" id="KW-0812">Transmembrane</keyword>
<dbReference type="AlphaFoldDB" id="A0A852WHF9"/>
<sequence length="192" mass="19879">MPDTSDTALLFLDRGLVRADDAPPDPAAQRRAHTLVRTARGARWVVPVLLLVVLVLAFTPVAGAAFWMAAVVVLVGVVAVVLLLTRAAAVAHATAGLPVPIEITGKVATAMRAVLAMTGALRTHRRAGGAAEGVALLRQWTTATEALRAAWLRDDIGAWHDHARTLAAAGERATRITGDLTGAGTPDGDPAA</sequence>
<feature type="transmembrane region" description="Helical" evidence="1">
    <location>
        <begin position="41"/>
        <end position="58"/>
    </location>
</feature>
<keyword evidence="1" id="KW-1133">Transmembrane helix</keyword>
<dbReference type="Proteomes" id="UP000549695">
    <property type="component" value="Unassembled WGS sequence"/>
</dbReference>
<accession>A0A852WHF9</accession>
<dbReference type="GeneID" id="98054716"/>
<evidence type="ECO:0000313" key="2">
    <source>
        <dbReference type="EMBL" id="NYG04772.1"/>
    </source>
</evidence>
<evidence type="ECO:0000313" key="3">
    <source>
        <dbReference type="Proteomes" id="UP000549695"/>
    </source>
</evidence>
<organism evidence="2 3">
    <name type="scientific">Pseudonocardia alni</name>
    <name type="common">Amycolata alni</name>
    <dbReference type="NCBI Taxonomy" id="33907"/>
    <lineage>
        <taxon>Bacteria</taxon>
        <taxon>Bacillati</taxon>
        <taxon>Actinomycetota</taxon>
        <taxon>Actinomycetes</taxon>
        <taxon>Pseudonocardiales</taxon>
        <taxon>Pseudonocardiaceae</taxon>
        <taxon>Pseudonocardia</taxon>
    </lineage>
</organism>
<feature type="transmembrane region" description="Helical" evidence="1">
    <location>
        <begin position="64"/>
        <end position="84"/>
    </location>
</feature>
<comment type="caution">
    <text evidence="2">The sequence shown here is derived from an EMBL/GenBank/DDBJ whole genome shotgun (WGS) entry which is preliminary data.</text>
</comment>
<dbReference type="EMBL" id="JACCCZ010000001">
    <property type="protein sequence ID" value="NYG04772.1"/>
    <property type="molecule type" value="Genomic_DNA"/>
</dbReference>